<sequence>MLALLVALGSTSALAGAATPAACGTREAQPSQVRERTNIDSGWRFALGHAHDPARDFGYGTAPFFFAKAGYGDGPASPKFDDRAWRLLDLPHDWGVEVPFDPKAEANHGSRAIGPGFPEHNIGWYRKSLVIPESDRGRRIGVEFDGVFRDSVVWFNGHYIGRQPSGYGSFRHDLTDYVNYGGPNFLVVRVDTSTFEGWFYEGAGIYRHVWLNKTDPLHVAPSGTFVTSTVNGTDASVTARATIANEDERDHVFTVEQVILSPAGKPLARISLPPQTVAKGEKVETSADLAVPNAALWSLETPVLHQLVTTVRDEERIRDRYVTSFGVRTIRWDPQSGFWLNGRNIRLQGTNNHQDHAGIGVALPDEMQVYRLERLKAMGANAYRASHHPPTPEMLDAADRLGMLVIDENRMMGTAPELRDQLDRMVLRDRNHPSVILWSVGNEEWAIEGNALGARLNRLMQARVTELDPTRPVSAATSGGDQVGISSTTQVAGFNYRAQHDADAYHKAFPNVPIVMTEEGATTTTRGIYFDDRENVHLSAFDRPPRPTGSSSIEQGWRAVVERPWMAGMFVWTGFDYRGETTPFGWPAISSQFGMLDTTGLFKDSAYYLKSVWSAEPLAHIAGHWTWPGREGRAIPIWVYANAEEVELTLDGRSLGRHVLDPAGHAEWQVSYAPGVLAATAFRAGKPIATDRVETTGAQKSLALSVERPSDLDGDGDIAVVAVSARDANGRSVPIADNDVAFTVTGAAEIIGVGNGDPGSHEPDRFGDRYAIAGFSDWELADVPAGSMVLPATAALAWRDPFRWYPPGSGPKTPDAFVLRGRLQGSAGGSQERRTLFLPSLAEGQRIFVGGRELTALAKPSGRGLSVVLDEAARAEEVILLLPSSGAAALARLQDIGLNGRNVASLQSVTPAETWHRRLFSGHAQVIVRLGGDRHARLTATAAGLESASVALRRPSKEPR</sequence>
<dbReference type="Pfam" id="PF02836">
    <property type="entry name" value="Glyco_hydro_2_C"/>
    <property type="match status" value="1"/>
</dbReference>
<organism evidence="10 11">
    <name type="scientific">Allosphingosinicella deserti</name>
    <dbReference type="NCBI Taxonomy" id="2116704"/>
    <lineage>
        <taxon>Bacteria</taxon>
        <taxon>Pseudomonadati</taxon>
        <taxon>Pseudomonadota</taxon>
        <taxon>Alphaproteobacteria</taxon>
        <taxon>Sphingomonadales</taxon>
        <taxon>Sphingomonadaceae</taxon>
        <taxon>Allosphingosinicella</taxon>
    </lineage>
</organism>
<name>A0A2P7QST2_9SPHN</name>
<dbReference type="InterPro" id="IPR023232">
    <property type="entry name" value="Glyco_hydro_2_AS"/>
</dbReference>
<comment type="caution">
    <text evidence="10">The sequence shown here is derived from an EMBL/GenBank/DDBJ whole genome shotgun (WGS) entry which is preliminary data.</text>
</comment>
<dbReference type="AlphaFoldDB" id="A0A2P7QST2"/>
<dbReference type="PROSITE" id="PS00608">
    <property type="entry name" value="GLYCOSYL_HYDROL_F2_2"/>
    <property type="match status" value="1"/>
</dbReference>
<keyword evidence="11" id="KW-1185">Reference proteome</keyword>
<evidence type="ECO:0000259" key="9">
    <source>
        <dbReference type="Pfam" id="PF18565"/>
    </source>
</evidence>
<dbReference type="InterPro" id="IPR013783">
    <property type="entry name" value="Ig-like_fold"/>
</dbReference>
<evidence type="ECO:0000259" key="8">
    <source>
        <dbReference type="Pfam" id="PF16355"/>
    </source>
</evidence>
<feature type="signal peptide" evidence="4">
    <location>
        <begin position="1"/>
        <end position="17"/>
    </location>
</feature>
<dbReference type="InterPro" id="IPR040605">
    <property type="entry name" value="Glyco_hydro2_dom5"/>
</dbReference>
<keyword evidence="4" id="KW-0732">Signal</keyword>
<dbReference type="NCBIfam" id="NF041462">
    <property type="entry name" value="GalA"/>
    <property type="match status" value="1"/>
</dbReference>
<feature type="domain" description="Glycoside hydrolase family 2 immunoglobulin-like beta-sandwich" evidence="5">
    <location>
        <begin position="223"/>
        <end position="328"/>
    </location>
</feature>
<evidence type="ECO:0000259" key="7">
    <source>
        <dbReference type="Pfam" id="PF02837"/>
    </source>
</evidence>
<evidence type="ECO:0000313" key="10">
    <source>
        <dbReference type="EMBL" id="PSJ41038.1"/>
    </source>
</evidence>
<dbReference type="InterPro" id="IPR006104">
    <property type="entry name" value="Glyco_hydro_2_N"/>
</dbReference>
<dbReference type="InterPro" id="IPR051913">
    <property type="entry name" value="GH2_Domain-Containing"/>
</dbReference>
<dbReference type="SUPFAM" id="SSF49785">
    <property type="entry name" value="Galactose-binding domain-like"/>
    <property type="match status" value="1"/>
</dbReference>
<evidence type="ECO:0000259" key="5">
    <source>
        <dbReference type="Pfam" id="PF00703"/>
    </source>
</evidence>
<dbReference type="Gene3D" id="3.20.20.80">
    <property type="entry name" value="Glycosidases"/>
    <property type="match status" value="1"/>
</dbReference>
<dbReference type="GO" id="GO:0004553">
    <property type="term" value="F:hydrolase activity, hydrolyzing O-glycosyl compounds"/>
    <property type="evidence" value="ECO:0007669"/>
    <property type="project" value="InterPro"/>
</dbReference>
<accession>A0A2P7QST2</accession>
<evidence type="ECO:0000313" key="11">
    <source>
        <dbReference type="Proteomes" id="UP000241167"/>
    </source>
</evidence>
<evidence type="ECO:0000256" key="2">
    <source>
        <dbReference type="ARBA" id="ARBA00022801"/>
    </source>
</evidence>
<feature type="domain" description="Glycoside hydrolase family 2" evidence="9">
    <location>
        <begin position="704"/>
        <end position="774"/>
    </location>
</feature>
<dbReference type="OrthoDB" id="9758603at2"/>
<proteinExistence type="inferred from homology"/>
<dbReference type="GO" id="GO:0005975">
    <property type="term" value="P:carbohydrate metabolic process"/>
    <property type="evidence" value="ECO:0007669"/>
    <property type="project" value="InterPro"/>
</dbReference>
<dbReference type="SUPFAM" id="SSF51445">
    <property type="entry name" value="(Trans)glycosidases"/>
    <property type="match status" value="1"/>
</dbReference>
<comment type="similarity">
    <text evidence="1">Belongs to the glycosyl hydrolase 2 family.</text>
</comment>
<protein>
    <submittedName>
        <fullName evidence="10">Beta-galactosidase</fullName>
    </submittedName>
</protein>
<dbReference type="InterPro" id="IPR048230">
    <property type="entry name" value="GalA-like"/>
</dbReference>
<dbReference type="InterPro" id="IPR017853">
    <property type="entry name" value="GH"/>
</dbReference>
<keyword evidence="3" id="KW-0326">Glycosidase</keyword>
<dbReference type="InterPro" id="IPR006103">
    <property type="entry name" value="Glyco_hydro_2_cat"/>
</dbReference>
<feature type="domain" description="DUF4982" evidence="8">
    <location>
        <begin position="632"/>
        <end position="689"/>
    </location>
</feature>
<dbReference type="InterPro" id="IPR032311">
    <property type="entry name" value="DUF4982"/>
</dbReference>
<keyword evidence="2" id="KW-0378">Hydrolase</keyword>
<reference evidence="10 11" key="1">
    <citation type="submission" date="2018-03" db="EMBL/GenBank/DDBJ databases">
        <title>The draft genome of Sphingosinicella sp. GL-C-18.</title>
        <authorList>
            <person name="Liu L."/>
            <person name="Li L."/>
            <person name="Liang L."/>
            <person name="Zhang X."/>
            <person name="Wang T."/>
        </authorList>
    </citation>
    <scope>NUCLEOTIDE SEQUENCE [LARGE SCALE GENOMIC DNA]</scope>
    <source>
        <strain evidence="10 11">GL-C-18</strain>
    </source>
</reference>
<dbReference type="InterPro" id="IPR036156">
    <property type="entry name" value="Beta-gal/glucu_dom_sf"/>
</dbReference>
<dbReference type="Pfam" id="PF16355">
    <property type="entry name" value="DUF4982"/>
    <property type="match status" value="1"/>
</dbReference>
<evidence type="ECO:0000256" key="4">
    <source>
        <dbReference type="SAM" id="SignalP"/>
    </source>
</evidence>
<dbReference type="SUPFAM" id="SSF49303">
    <property type="entry name" value="beta-Galactosidase/glucuronidase domain"/>
    <property type="match status" value="1"/>
</dbReference>
<dbReference type="Proteomes" id="UP000241167">
    <property type="component" value="Unassembled WGS sequence"/>
</dbReference>
<dbReference type="EMBL" id="PXYI01000003">
    <property type="protein sequence ID" value="PSJ41038.1"/>
    <property type="molecule type" value="Genomic_DNA"/>
</dbReference>
<evidence type="ECO:0000259" key="6">
    <source>
        <dbReference type="Pfam" id="PF02836"/>
    </source>
</evidence>
<dbReference type="InterPro" id="IPR006102">
    <property type="entry name" value="Ig-like_GH2"/>
</dbReference>
<feature type="domain" description="Glycoside hydrolase family 2 catalytic" evidence="6">
    <location>
        <begin position="336"/>
        <end position="524"/>
    </location>
</feature>
<dbReference type="PRINTS" id="PR00132">
    <property type="entry name" value="GLHYDRLASE2"/>
</dbReference>
<dbReference type="InterPro" id="IPR008979">
    <property type="entry name" value="Galactose-bd-like_sf"/>
</dbReference>
<dbReference type="InterPro" id="IPR006101">
    <property type="entry name" value="Glyco_hydro_2"/>
</dbReference>
<evidence type="ECO:0000256" key="3">
    <source>
        <dbReference type="ARBA" id="ARBA00023295"/>
    </source>
</evidence>
<feature type="chain" id="PRO_5015140585" evidence="4">
    <location>
        <begin position="18"/>
        <end position="960"/>
    </location>
</feature>
<dbReference type="PANTHER" id="PTHR42732">
    <property type="entry name" value="BETA-GALACTOSIDASE"/>
    <property type="match status" value="1"/>
</dbReference>
<dbReference type="Gene3D" id="2.60.120.260">
    <property type="entry name" value="Galactose-binding domain-like"/>
    <property type="match status" value="1"/>
</dbReference>
<dbReference type="Pfam" id="PF18565">
    <property type="entry name" value="Glyco_hydro2_C5"/>
    <property type="match status" value="1"/>
</dbReference>
<dbReference type="Pfam" id="PF00703">
    <property type="entry name" value="Glyco_hydro_2"/>
    <property type="match status" value="1"/>
</dbReference>
<evidence type="ECO:0000256" key="1">
    <source>
        <dbReference type="ARBA" id="ARBA00007401"/>
    </source>
</evidence>
<dbReference type="Pfam" id="PF02837">
    <property type="entry name" value="Glyco_hydro_2_N"/>
    <property type="match status" value="1"/>
</dbReference>
<dbReference type="Gene3D" id="2.60.40.10">
    <property type="entry name" value="Immunoglobulins"/>
    <property type="match status" value="4"/>
</dbReference>
<gene>
    <name evidence="10" type="ORF">C7I55_11375</name>
</gene>
<dbReference type="PANTHER" id="PTHR42732:SF1">
    <property type="entry name" value="BETA-MANNOSIDASE"/>
    <property type="match status" value="1"/>
</dbReference>
<feature type="domain" description="Glycosyl hydrolases family 2 sugar binding" evidence="7">
    <location>
        <begin position="122"/>
        <end position="213"/>
    </location>
</feature>